<name>A0AA86QUC9_9EUKA</name>
<dbReference type="EMBL" id="CAXDID020000033">
    <property type="protein sequence ID" value="CAL5995467.1"/>
    <property type="molecule type" value="Genomic_DNA"/>
</dbReference>
<reference evidence="1" key="1">
    <citation type="submission" date="2023-06" db="EMBL/GenBank/DDBJ databases">
        <authorList>
            <person name="Kurt Z."/>
        </authorList>
    </citation>
    <scope>NUCLEOTIDE SEQUENCE</scope>
</reference>
<comment type="caution">
    <text evidence="1">The sequence shown here is derived from an EMBL/GenBank/DDBJ whole genome shotgun (WGS) entry which is preliminary data.</text>
</comment>
<dbReference type="EMBL" id="CATOUU010000937">
    <property type="protein sequence ID" value="CAI9960917.1"/>
    <property type="molecule type" value="Genomic_DNA"/>
</dbReference>
<dbReference type="Proteomes" id="UP001642409">
    <property type="component" value="Unassembled WGS sequence"/>
</dbReference>
<sequence length="235" mass="28027">MTDRIIKNCRFSFNCQLFDTYQEQFRAHQQNQVANKVLFTSTFLKWQFENSRITAPCGLVQRQYFVVWPFENLKITDQITHAKLSLNTPRRRVTSITSLFWRCHSVLQMSQNISRRLSEEERKVLEYIWEVGPQVRRTKEYMARYMKVSIQSINHFIRRLKETGSCQVQRATNNCVVKYGAPELRLIADIVRANPYQTRTYFSKEFRRLTGRKISLSSLTIACRQQFLRKTFVSE</sequence>
<dbReference type="AlphaFoldDB" id="A0AA86QUC9"/>
<evidence type="ECO:0000313" key="1">
    <source>
        <dbReference type="EMBL" id="CAI9960917.1"/>
    </source>
</evidence>
<accession>A0AA86QUC9</accession>
<protein>
    <submittedName>
        <fullName evidence="2">Hypothetical_protein</fullName>
    </submittedName>
</protein>
<keyword evidence="3" id="KW-1185">Reference proteome</keyword>
<reference evidence="2 3" key="2">
    <citation type="submission" date="2024-07" db="EMBL/GenBank/DDBJ databases">
        <authorList>
            <person name="Akdeniz Z."/>
        </authorList>
    </citation>
    <scope>NUCLEOTIDE SEQUENCE [LARGE SCALE GENOMIC DNA]</scope>
</reference>
<organism evidence="1">
    <name type="scientific">Hexamita inflata</name>
    <dbReference type="NCBI Taxonomy" id="28002"/>
    <lineage>
        <taxon>Eukaryota</taxon>
        <taxon>Metamonada</taxon>
        <taxon>Diplomonadida</taxon>
        <taxon>Hexamitidae</taxon>
        <taxon>Hexamitinae</taxon>
        <taxon>Hexamita</taxon>
    </lineage>
</organism>
<proteinExistence type="predicted"/>
<gene>
    <name evidence="2" type="ORF">HINF_LOCUS14046</name>
    <name evidence="1" type="ORF">HINF_LOCUS48562</name>
</gene>
<evidence type="ECO:0000313" key="2">
    <source>
        <dbReference type="EMBL" id="CAL5995467.1"/>
    </source>
</evidence>
<evidence type="ECO:0000313" key="3">
    <source>
        <dbReference type="Proteomes" id="UP001642409"/>
    </source>
</evidence>